<dbReference type="InterPro" id="IPR058533">
    <property type="entry name" value="Cation_efflux_TM"/>
</dbReference>
<dbReference type="SUPFAM" id="SSF160240">
    <property type="entry name" value="Cation efflux protein cytoplasmic domain-like"/>
    <property type="match status" value="1"/>
</dbReference>
<keyword evidence="15" id="KW-1185">Reference proteome</keyword>
<comment type="caution">
    <text evidence="14">The sequence shown here is derived from an EMBL/GenBank/DDBJ whole genome shotgun (WGS) entry which is preliminary data.</text>
</comment>
<evidence type="ECO:0000256" key="3">
    <source>
        <dbReference type="ARBA" id="ARBA00022448"/>
    </source>
</evidence>
<feature type="domain" description="Cation efflux protein cytoplasmic" evidence="13">
    <location>
        <begin position="215"/>
        <end position="291"/>
    </location>
</feature>
<evidence type="ECO:0000256" key="5">
    <source>
        <dbReference type="ARBA" id="ARBA00022496"/>
    </source>
</evidence>
<dbReference type="Gene3D" id="3.30.70.1350">
    <property type="entry name" value="Cation efflux protein, cytoplasmic domain"/>
    <property type="match status" value="1"/>
</dbReference>
<evidence type="ECO:0000256" key="9">
    <source>
        <dbReference type="ARBA" id="ARBA00023136"/>
    </source>
</evidence>
<name>A0ABS0ARC9_9GAMM</name>
<evidence type="ECO:0000256" key="11">
    <source>
        <dbReference type="SAM" id="Phobius"/>
    </source>
</evidence>
<feature type="compositionally biased region" description="Pro residues" evidence="10">
    <location>
        <begin position="293"/>
        <end position="302"/>
    </location>
</feature>
<keyword evidence="7" id="KW-0862">Zinc</keyword>
<evidence type="ECO:0000256" key="1">
    <source>
        <dbReference type="ARBA" id="ARBA00004141"/>
    </source>
</evidence>
<evidence type="ECO:0000259" key="12">
    <source>
        <dbReference type="Pfam" id="PF01545"/>
    </source>
</evidence>
<sequence>MPDTLDDHQARRLLTLAASASVATALILIAVKSVAWTMTGSVSLLASLIDSIMDSLASLVNFAAIRYSLVPADDEHRFGHGKAEALAGLGQSVLIAGSALYLLQEAVFKLLNPEPIEATGLGVGVMVFSIALTALLLMVQKYVVRRTGSTAIDADSLHYLSDLAVNAGIILALVISGLGFDAADGLVGLVIALYILWSAWKIGWESVQLLLDRELPGEVRDVIGTVVGEHDQALGFHDLRTRQSGRTQFIQLHVDMDETLPLKDAHELGERIRADILQHYPAAEVIIHHDPVPNSPHVPVDPDPSNREDRAG</sequence>
<keyword evidence="8 11" id="KW-1133">Transmembrane helix</keyword>
<proteinExistence type="inferred from homology"/>
<dbReference type="InterPro" id="IPR027469">
    <property type="entry name" value="Cation_efflux_TMD_sf"/>
</dbReference>
<evidence type="ECO:0000313" key="14">
    <source>
        <dbReference type="EMBL" id="MBF5056031.1"/>
    </source>
</evidence>
<protein>
    <submittedName>
        <fullName evidence="14">Cation efflux family protein</fullName>
    </submittedName>
</protein>
<dbReference type="PANTHER" id="PTHR43840:SF41">
    <property type="entry name" value="CATION-EFFLUX PUMP FIEF"/>
    <property type="match status" value="1"/>
</dbReference>
<evidence type="ECO:0000256" key="7">
    <source>
        <dbReference type="ARBA" id="ARBA00022906"/>
    </source>
</evidence>
<keyword evidence="9 11" id="KW-0472">Membrane</keyword>
<accession>A0ABS0ARC9</accession>
<gene>
    <name evidence="14" type="ORF">Y5W_01325</name>
</gene>
<dbReference type="SUPFAM" id="SSF161111">
    <property type="entry name" value="Cation efflux protein transmembrane domain-like"/>
    <property type="match status" value="1"/>
</dbReference>
<keyword evidence="7" id="KW-0864">Zinc transport</keyword>
<dbReference type="Gene3D" id="1.20.1510.10">
    <property type="entry name" value="Cation efflux protein transmembrane domain"/>
    <property type="match status" value="1"/>
</dbReference>
<feature type="transmembrane region" description="Helical" evidence="11">
    <location>
        <begin position="186"/>
        <end position="204"/>
    </location>
</feature>
<evidence type="ECO:0000313" key="15">
    <source>
        <dbReference type="Proteomes" id="UP000662703"/>
    </source>
</evidence>
<dbReference type="Proteomes" id="UP000662703">
    <property type="component" value="Unassembled WGS sequence"/>
</dbReference>
<keyword evidence="7" id="KW-0406">Ion transport</keyword>
<keyword evidence="6 11" id="KW-0812">Transmembrane</keyword>
<evidence type="ECO:0000256" key="6">
    <source>
        <dbReference type="ARBA" id="ARBA00022692"/>
    </source>
</evidence>
<keyword evidence="3" id="KW-0813">Transport</keyword>
<keyword evidence="5" id="KW-0410">Iron transport</keyword>
<dbReference type="EMBL" id="ARXX01000015">
    <property type="protein sequence ID" value="MBF5056031.1"/>
    <property type="molecule type" value="Genomic_DNA"/>
</dbReference>
<dbReference type="InterPro" id="IPR002524">
    <property type="entry name" value="Cation_efflux"/>
</dbReference>
<evidence type="ECO:0000256" key="10">
    <source>
        <dbReference type="SAM" id="MobiDB-lite"/>
    </source>
</evidence>
<dbReference type="PANTHER" id="PTHR43840">
    <property type="entry name" value="MITOCHONDRIAL METAL TRANSPORTER 1-RELATED"/>
    <property type="match status" value="1"/>
</dbReference>
<comment type="similarity">
    <text evidence="2">Belongs to the cation diffusion facilitator (CDF) transporter (TC 2.A.4) family. FieF subfamily.</text>
</comment>
<dbReference type="InterPro" id="IPR050291">
    <property type="entry name" value="CDF_Transporter"/>
</dbReference>
<dbReference type="RefSeq" id="WP_194864612.1">
    <property type="nucleotide sequence ID" value="NZ_ARXX01000015.1"/>
</dbReference>
<dbReference type="Pfam" id="PF16916">
    <property type="entry name" value="ZT_dimer"/>
    <property type="match status" value="1"/>
</dbReference>
<organism evidence="14 15">
    <name type="scientific">Alloalcanivorax profundimaris</name>
    <dbReference type="NCBI Taxonomy" id="2735259"/>
    <lineage>
        <taxon>Bacteria</taxon>
        <taxon>Pseudomonadati</taxon>
        <taxon>Pseudomonadota</taxon>
        <taxon>Gammaproteobacteria</taxon>
        <taxon>Oceanospirillales</taxon>
        <taxon>Alcanivoracaceae</taxon>
        <taxon>Alloalcanivorax</taxon>
    </lineage>
</organism>
<dbReference type="InterPro" id="IPR027470">
    <property type="entry name" value="Cation_efflux_CTD"/>
</dbReference>
<feature type="transmembrane region" description="Helical" evidence="11">
    <location>
        <begin position="12"/>
        <end position="31"/>
    </location>
</feature>
<evidence type="ECO:0000256" key="2">
    <source>
        <dbReference type="ARBA" id="ARBA00010212"/>
    </source>
</evidence>
<feature type="transmembrane region" description="Helical" evidence="11">
    <location>
        <begin position="159"/>
        <end position="180"/>
    </location>
</feature>
<evidence type="ECO:0000256" key="8">
    <source>
        <dbReference type="ARBA" id="ARBA00022989"/>
    </source>
</evidence>
<evidence type="ECO:0000259" key="13">
    <source>
        <dbReference type="Pfam" id="PF16916"/>
    </source>
</evidence>
<dbReference type="InterPro" id="IPR036837">
    <property type="entry name" value="Cation_efflux_CTD_sf"/>
</dbReference>
<keyword evidence="5" id="KW-0408">Iron</keyword>
<evidence type="ECO:0000256" key="4">
    <source>
        <dbReference type="ARBA" id="ARBA00022475"/>
    </source>
</evidence>
<dbReference type="Pfam" id="PF01545">
    <property type="entry name" value="Cation_efflux"/>
    <property type="match status" value="1"/>
</dbReference>
<comment type="subcellular location">
    <subcellularLocation>
        <location evidence="1">Membrane</location>
        <topology evidence="1">Multi-pass membrane protein</topology>
    </subcellularLocation>
</comment>
<feature type="domain" description="Cation efflux protein transmembrane" evidence="12">
    <location>
        <begin position="20"/>
        <end position="211"/>
    </location>
</feature>
<dbReference type="NCBIfam" id="TIGR01297">
    <property type="entry name" value="CDF"/>
    <property type="match status" value="1"/>
</dbReference>
<keyword evidence="4" id="KW-1003">Cell membrane</keyword>
<feature type="region of interest" description="Disordered" evidence="10">
    <location>
        <begin position="289"/>
        <end position="312"/>
    </location>
</feature>
<reference evidence="14 15" key="1">
    <citation type="submission" date="2012-09" db="EMBL/GenBank/DDBJ databases">
        <title>Genome Sequence of alkane-degrading Bacterium Alcanivorax sp. 521-1.</title>
        <authorList>
            <person name="Lai Q."/>
            <person name="Shao Z."/>
        </authorList>
    </citation>
    <scope>NUCLEOTIDE SEQUENCE [LARGE SCALE GENOMIC DNA]</scope>
    <source>
        <strain evidence="14 15">521-1</strain>
    </source>
</reference>
<feature type="transmembrane region" description="Helical" evidence="11">
    <location>
        <begin position="118"/>
        <end position="139"/>
    </location>
</feature>